<evidence type="ECO:0000256" key="1">
    <source>
        <dbReference type="ARBA" id="ARBA00001966"/>
    </source>
</evidence>
<dbReference type="Pfam" id="PF02310">
    <property type="entry name" value="B12-binding"/>
    <property type="match status" value="1"/>
</dbReference>
<dbReference type="CDD" id="cd01335">
    <property type="entry name" value="Radical_SAM"/>
    <property type="match status" value="1"/>
</dbReference>
<evidence type="ECO:0000256" key="3">
    <source>
        <dbReference type="ARBA" id="ARBA00022679"/>
    </source>
</evidence>
<dbReference type="InterPro" id="IPR034466">
    <property type="entry name" value="Methyltransferase_Class_B"/>
</dbReference>
<evidence type="ECO:0000256" key="5">
    <source>
        <dbReference type="ARBA" id="ARBA00022723"/>
    </source>
</evidence>
<keyword evidence="7" id="KW-0411">Iron-sulfur</keyword>
<dbReference type="AlphaFoldDB" id="A0A0W8F0K5"/>
<proteinExistence type="predicted"/>
<keyword evidence="2" id="KW-0489">Methyltransferase</keyword>
<dbReference type="GO" id="GO:0046872">
    <property type="term" value="F:metal ion binding"/>
    <property type="evidence" value="ECO:0007669"/>
    <property type="project" value="UniProtKB-KW"/>
</dbReference>
<dbReference type="InterPro" id="IPR007197">
    <property type="entry name" value="rSAM"/>
</dbReference>
<gene>
    <name evidence="11" type="ORF">ASZ90_015944</name>
</gene>
<evidence type="ECO:0000259" key="9">
    <source>
        <dbReference type="PROSITE" id="PS51332"/>
    </source>
</evidence>
<accession>A0A0W8F0K5</accession>
<dbReference type="InterPro" id="IPR023404">
    <property type="entry name" value="rSAM_horseshoe"/>
</dbReference>
<keyword evidence="3" id="KW-0808">Transferase</keyword>
<dbReference type="Gene3D" id="3.40.50.280">
    <property type="entry name" value="Cobalamin-binding domain"/>
    <property type="match status" value="1"/>
</dbReference>
<dbReference type="GO" id="GO:0031419">
    <property type="term" value="F:cobalamin binding"/>
    <property type="evidence" value="ECO:0007669"/>
    <property type="project" value="InterPro"/>
</dbReference>
<dbReference type="InterPro" id="IPR006638">
    <property type="entry name" value="Elp3/MiaA/NifB-like_rSAM"/>
</dbReference>
<reference evidence="11" key="1">
    <citation type="journal article" date="2015" name="Proc. Natl. Acad. Sci. U.S.A.">
        <title>Networks of energetic and metabolic interactions define dynamics in microbial communities.</title>
        <authorList>
            <person name="Embree M."/>
            <person name="Liu J.K."/>
            <person name="Al-Bassam M.M."/>
            <person name="Zengler K."/>
        </authorList>
    </citation>
    <scope>NUCLEOTIDE SEQUENCE</scope>
</reference>
<comment type="caution">
    <text evidence="11">The sequence shown here is derived from an EMBL/GenBank/DDBJ whole genome shotgun (WGS) entry which is preliminary data.</text>
</comment>
<dbReference type="GO" id="GO:0003824">
    <property type="term" value="F:catalytic activity"/>
    <property type="evidence" value="ECO:0007669"/>
    <property type="project" value="InterPro"/>
</dbReference>
<dbReference type="GO" id="GO:0005829">
    <property type="term" value="C:cytosol"/>
    <property type="evidence" value="ECO:0007669"/>
    <property type="project" value="TreeGrafter"/>
</dbReference>
<evidence type="ECO:0000256" key="8">
    <source>
        <dbReference type="SAM" id="MobiDB-lite"/>
    </source>
</evidence>
<dbReference type="InterPro" id="IPR058240">
    <property type="entry name" value="rSAM_sf"/>
</dbReference>
<dbReference type="InterPro" id="IPR006158">
    <property type="entry name" value="Cobalamin-bd"/>
</dbReference>
<evidence type="ECO:0000313" key="11">
    <source>
        <dbReference type="EMBL" id="KUG14420.1"/>
    </source>
</evidence>
<dbReference type="SFLD" id="SFLDS00029">
    <property type="entry name" value="Radical_SAM"/>
    <property type="match status" value="1"/>
</dbReference>
<dbReference type="PROSITE" id="PS51918">
    <property type="entry name" value="RADICAL_SAM"/>
    <property type="match status" value="1"/>
</dbReference>
<dbReference type="PROSITE" id="PS51332">
    <property type="entry name" value="B12_BINDING"/>
    <property type="match status" value="1"/>
</dbReference>
<sequence>MGDRGVALVYPYFPEEEPVEEEKLFPPLSIAYLSSQLKERSVPVSVHDGTFHSPREVIRDVARKVPAIVSIYLMITMVRNGLYLLDCLKKLLPDTLFITGGPLPTLYPERFAGAFDIVFRGEGDLTVARFCDEYLDAGGTPADPGALDLSSYPGIYQHRGNTVMRVPPVHHPVAVIEGLPLPDRSSFDHARYQEFWERTAGCRMTTLMITRGCPYSCDFCSKPVWGNNFRKPSLDRVFAEIQEILALGYDRLWIADDSFTLSTPYLQEFCTRKIREGLPFTWVCLSRVDRLDESIVRMMRDAGCVKVYLGLESGNDETLRLMGKRASVREGIEAVRLFREAGIETSGFFIVGYPGETQQSVDDTLALASSLPLDEISINVPFPLPGSPLFSRMGSIDTTADWDKANEIRFIYPSAFDEAVLREKIRQATDLSRKRRHQRNEAEELTREERKP</sequence>
<feature type="compositionally biased region" description="Basic and acidic residues" evidence="8">
    <location>
        <begin position="439"/>
        <end position="452"/>
    </location>
</feature>
<dbReference type="EMBL" id="LNQE01001662">
    <property type="protein sequence ID" value="KUG14420.1"/>
    <property type="molecule type" value="Genomic_DNA"/>
</dbReference>
<comment type="cofactor">
    <cofactor evidence="1">
        <name>[4Fe-4S] cluster</name>
        <dbReference type="ChEBI" id="CHEBI:49883"/>
    </cofactor>
</comment>
<evidence type="ECO:0000256" key="7">
    <source>
        <dbReference type="ARBA" id="ARBA00023014"/>
    </source>
</evidence>
<dbReference type="SFLD" id="SFLDG01123">
    <property type="entry name" value="methyltransferase_(Class_B)"/>
    <property type="match status" value="1"/>
</dbReference>
<dbReference type="PANTHER" id="PTHR43409">
    <property type="entry name" value="ANAEROBIC MAGNESIUM-PROTOPORPHYRIN IX MONOMETHYL ESTER CYCLASE-RELATED"/>
    <property type="match status" value="1"/>
</dbReference>
<dbReference type="InterPro" id="IPR051198">
    <property type="entry name" value="BchE-like"/>
</dbReference>
<keyword evidence="6" id="KW-0408">Iron</keyword>
<keyword evidence="5" id="KW-0479">Metal-binding</keyword>
<organism evidence="11">
    <name type="scientific">hydrocarbon metagenome</name>
    <dbReference type="NCBI Taxonomy" id="938273"/>
    <lineage>
        <taxon>unclassified sequences</taxon>
        <taxon>metagenomes</taxon>
        <taxon>ecological metagenomes</taxon>
    </lineage>
</organism>
<dbReference type="Gene3D" id="3.80.30.20">
    <property type="entry name" value="tm_1862 like domain"/>
    <property type="match status" value="1"/>
</dbReference>
<name>A0A0W8F0K5_9ZZZZ</name>
<dbReference type="SFLD" id="SFLDG01082">
    <property type="entry name" value="B12-binding_domain_containing"/>
    <property type="match status" value="1"/>
</dbReference>
<dbReference type="Pfam" id="PF04055">
    <property type="entry name" value="Radical_SAM"/>
    <property type="match status" value="1"/>
</dbReference>
<dbReference type="PANTHER" id="PTHR43409:SF7">
    <property type="entry name" value="BLL1977 PROTEIN"/>
    <property type="match status" value="1"/>
</dbReference>
<dbReference type="SMART" id="SM00729">
    <property type="entry name" value="Elp3"/>
    <property type="match status" value="1"/>
</dbReference>
<feature type="region of interest" description="Disordered" evidence="8">
    <location>
        <begin position="430"/>
        <end position="452"/>
    </location>
</feature>
<evidence type="ECO:0000256" key="4">
    <source>
        <dbReference type="ARBA" id="ARBA00022691"/>
    </source>
</evidence>
<keyword evidence="4" id="KW-0949">S-adenosyl-L-methionine</keyword>
<protein>
    <submittedName>
        <fullName evidence="11">Radical sam domain protein</fullName>
    </submittedName>
</protein>
<feature type="domain" description="Radical SAM core" evidence="10">
    <location>
        <begin position="199"/>
        <end position="422"/>
    </location>
</feature>
<evidence type="ECO:0000256" key="6">
    <source>
        <dbReference type="ARBA" id="ARBA00023004"/>
    </source>
</evidence>
<feature type="domain" description="B12-binding" evidence="9">
    <location>
        <begin position="1"/>
        <end position="141"/>
    </location>
</feature>
<evidence type="ECO:0000256" key="2">
    <source>
        <dbReference type="ARBA" id="ARBA00022603"/>
    </source>
</evidence>
<dbReference type="SUPFAM" id="SSF102114">
    <property type="entry name" value="Radical SAM enzymes"/>
    <property type="match status" value="1"/>
</dbReference>
<evidence type="ECO:0000259" key="10">
    <source>
        <dbReference type="PROSITE" id="PS51918"/>
    </source>
</evidence>
<dbReference type="GO" id="GO:0051539">
    <property type="term" value="F:4 iron, 4 sulfur cluster binding"/>
    <property type="evidence" value="ECO:0007669"/>
    <property type="project" value="UniProtKB-KW"/>
</dbReference>